<name>A0A250JDU3_9BACT</name>
<dbReference type="EMBL" id="CP022098">
    <property type="protein sequence ID" value="ATB41760.1"/>
    <property type="molecule type" value="Genomic_DNA"/>
</dbReference>
<evidence type="ECO:0000313" key="3">
    <source>
        <dbReference type="EMBL" id="ATB41760.1"/>
    </source>
</evidence>
<evidence type="ECO:0000313" key="4">
    <source>
        <dbReference type="Proteomes" id="UP000217257"/>
    </source>
</evidence>
<keyword evidence="1" id="KW-0472">Membrane</keyword>
<accession>A0A250JDU3</accession>
<feature type="transmembrane region" description="Helical" evidence="1">
    <location>
        <begin position="20"/>
        <end position="39"/>
    </location>
</feature>
<keyword evidence="1" id="KW-1133">Transmembrane helix</keyword>
<reference evidence="3 4" key="1">
    <citation type="submission" date="2017-06" db="EMBL/GenBank/DDBJ databases">
        <title>Sequencing and comparative analysis of myxobacterial genomes.</title>
        <authorList>
            <person name="Rupp O."/>
            <person name="Goesmann A."/>
            <person name="Sogaard-Andersen L."/>
        </authorList>
    </citation>
    <scope>NUCLEOTIDE SEQUENCE [LARGE SCALE GENOMIC DNA]</scope>
    <source>
        <strain evidence="3 4">DSM 52655</strain>
    </source>
</reference>
<dbReference type="AlphaFoldDB" id="A0A250JDU3"/>
<dbReference type="RefSeq" id="WP_095989416.1">
    <property type="nucleotide sequence ID" value="NZ_CP022098.1"/>
</dbReference>
<evidence type="ECO:0000259" key="2">
    <source>
        <dbReference type="Pfam" id="PF07811"/>
    </source>
</evidence>
<protein>
    <recommendedName>
        <fullName evidence="2">TadE-like domain-containing protein</fullName>
    </recommendedName>
</protein>
<gene>
    <name evidence="3" type="ORF">CYFUS_007230</name>
</gene>
<dbReference type="InterPro" id="IPR012495">
    <property type="entry name" value="TadE-like_dom"/>
</dbReference>
<proteinExistence type="predicted"/>
<sequence length="275" mass="30994">MKMPPTSSRESGQAAVEAALIIPMMVFMVLGIIQLGMMYQARLMTEYAAYRSARAGIVNHGHCELMRNAAYFAVLPTLGPRPSGESGRVDDLERAIAAYKEYAVKGTTDPVLFHSGTKLEKVRVEVLNPRRSQISGLFSTYGDAMMSQEIDYDDVRDDTIVRANLLTVRITYFYEMRIPFANWLIHGWFMGFDSLDKLRGLQFENQRLGGEASHQALEKLGANKGKTNRQKGDYKLISSLALDKRKYIIPLSSNYSMRMQSNMMQKHVSPCAVDE</sequence>
<organism evidence="3 4">
    <name type="scientific">Cystobacter fuscus</name>
    <dbReference type="NCBI Taxonomy" id="43"/>
    <lineage>
        <taxon>Bacteria</taxon>
        <taxon>Pseudomonadati</taxon>
        <taxon>Myxococcota</taxon>
        <taxon>Myxococcia</taxon>
        <taxon>Myxococcales</taxon>
        <taxon>Cystobacterineae</taxon>
        <taxon>Archangiaceae</taxon>
        <taxon>Cystobacter</taxon>
    </lineage>
</organism>
<keyword evidence="1" id="KW-0812">Transmembrane</keyword>
<dbReference type="Pfam" id="PF07811">
    <property type="entry name" value="TadE"/>
    <property type="match status" value="1"/>
</dbReference>
<dbReference type="KEGG" id="cfus:CYFUS_007230"/>
<dbReference type="Proteomes" id="UP000217257">
    <property type="component" value="Chromosome"/>
</dbReference>
<feature type="domain" description="TadE-like" evidence="2">
    <location>
        <begin position="12"/>
        <end position="54"/>
    </location>
</feature>
<evidence type="ECO:0000256" key="1">
    <source>
        <dbReference type="SAM" id="Phobius"/>
    </source>
</evidence>